<feature type="compositionally biased region" description="Basic and acidic residues" evidence="1">
    <location>
        <begin position="154"/>
        <end position="175"/>
    </location>
</feature>
<dbReference type="KEGG" id="halx:M0R89_12775"/>
<dbReference type="RefSeq" id="WP_248649470.1">
    <property type="nucleotide sequence ID" value="NZ_CP096659.1"/>
</dbReference>
<proteinExistence type="predicted"/>
<reference evidence="3 4" key="1">
    <citation type="submission" date="2022-04" db="EMBL/GenBank/DDBJ databases">
        <title>Diverse halophilic archaea isolated from saline environments.</title>
        <authorList>
            <person name="Cui H.-L."/>
        </authorList>
    </citation>
    <scope>NUCLEOTIDE SEQUENCE [LARGE SCALE GENOMIC DNA]</scope>
    <source>
        <strain evidence="3 4">XZYJT49</strain>
    </source>
</reference>
<keyword evidence="2" id="KW-1133">Transmembrane helix</keyword>
<evidence type="ECO:0000313" key="3">
    <source>
        <dbReference type="EMBL" id="UPV73414.1"/>
    </source>
</evidence>
<dbReference type="AlphaFoldDB" id="A0A8U0HRW2"/>
<evidence type="ECO:0000256" key="2">
    <source>
        <dbReference type="SAM" id="Phobius"/>
    </source>
</evidence>
<protein>
    <submittedName>
        <fullName evidence="3">SHOCT domain-containing protein</fullName>
    </submittedName>
</protein>
<gene>
    <name evidence="3" type="ORF">M0R89_12775</name>
</gene>
<keyword evidence="4" id="KW-1185">Reference proteome</keyword>
<dbReference type="GeneID" id="72186088"/>
<dbReference type="Proteomes" id="UP000830729">
    <property type="component" value="Chromosome"/>
</dbReference>
<accession>A0A8U0HRW2</accession>
<keyword evidence="2" id="KW-0812">Transmembrane</keyword>
<organism evidence="3 4">
    <name type="scientific">Halorussus limi</name>
    <dbReference type="NCBI Taxonomy" id="2938695"/>
    <lineage>
        <taxon>Archaea</taxon>
        <taxon>Methanobacteriati</taxon>
        <taxon>Methanobacteriota</taxon>
        <taxon>Stenosarchaea group</taxon>
        <taxon>Halobacteria</taxon>
        <taxon>Halobacteriales</taxon>
        <taxon>Haladaptataceae</taxon>
        <taxon>Halorussus</taxon>
    </lineage>
</organism>
<feature type="region of interest" description="Disordered" evidence="1">
    <location>
        <begin position="152"/>
        <end position="175"/>
    </location>
</feature>
<sequence>MGLVDDSRVTVLLGGFLLSLLALVGVTALGAFAVLSALLDPAAGAPVLVVLLQTAAPFVAVAAMLGVVSILLLVGLAVAVVRSASIPRDDRLARLARKVERYYPDARGLGLSDRFEPTTEDRIEELKQQYVAGEITELEYERRLQDLMGEEGVSDERVRRERDRTDRKRDREFEW</sequence>
<dbReference type="EMBL" id="CP096659">
    <property type="protein sequence ID" value="UPV73414.1"/>
    <property type="molecule type" value="Genomic_DNA"/>
</dbReference>
<keyword evidence="2" id="KW-0472">Membrane</keyword>
<name>A0A8U0HRW2_9EURY</name>
<feature type="transmembrane region" description="Helical" evidence="2">
    <location>
        <begin position="58"/>
        <end position="81"/>
    </location>
</feature>
<evidence type="ECO:0000313" key="4">
    <source>
        <dbReference type="Proteomes" id="UP000830729"/>
    </source>
</evidence>
<feature type="transmembrane region" description="Helical" evidence="2">
    <location>
        <begin position="12"/>
        <end position="38"/>
    </location>
</feature>
<evidence type="ECO:0000256" key="1">
    <source>
        <dbReference type="SAM" id="MobiDB-lite"/>
    </source>
</evidence>